<organism evidence="1 2">
    <name type="scientific">Jatropha curcas</name>
    <name type="common">Barbados nut</name>
    <dbReference type="NCBI Taxonomy" id="180498"/>
    <lineage>
        <taxon>Eukaryota</taxon>
        <taxon>Viridiplantae</taxon>
        <taxon>Streptophyta</taxon>
        <taxon>Embryophyta</taxon>
        <taxon>Tracheophyta</taxon>
        <taxon>Spermatophyta</taxon>
        <taxon>Magnoliopsida</taxon>
        <taxon>eudicotyledons</taxon>
        <taxon>Gunneridae</taxon>
        <taxon>Pentapetalae</taxon>
        <taxon>rosids</taxon>
        <taxon>fabids</taxon>
        <taxon>Malpighiales</taxon>
        <taxon>Euphorbiaceae</taxon>
        <taxon>Crotonoideae</taxon>
        <taxon>Jatropheae</taxon>
        <taxon>Jatropha</taxon>
    </lineage>
</organism>
<dbReference type="STRING" id="180498.A0A067KFQ8"/>
<gene>
    <name evidence="1" type="ORF">JCGZ_07389</name>
</gene>
<evidence type="ECO:0000313" key="1">
    <source>
        <dbReference type="EMBL" id="KDP33818.1"/>
    </source>
</evidence>
<keyword evidence="2" id="KW-1185">Reference proteome</keyword>
<proteinExistence type="predicted"/>
<dbReference type="PANTHER" id="PTHR32094:SF5">
    <property type="entry name" value="FANCONI ANEMIA GROUP E PROTEIN"/>
    <property type="match status" value="1"/>
</dbReference>
<dbReference type="GO" id="GO:0043240">
    <property type="term" value="C:Fanconi anaemia nuclear complex"/>
    <property type="evidence" value="ECO:0007669"/>
    <property type="project" value="InterPro"/>
</dbReference>
<dbReference type="EMBL" id="KK914539">
    <property type="protein sequence ID" value="KDP33818.1"/>
    <property type="molecule type" value="Genomic_DNA"/>
</dbReference>
<name>A0A067KFQ8_JATCU</name>
<accession>A0A067KFQ8</accession>
<reference evidence="1 2" key="1">
    <citation type="journal article" date="2014" name="PLoS ONE">
        <title>Global Analysis of Gene Expression Profiles in Physic Nut (Jatropha curcas L.) Seedlings Exposed to Salt Stress.</title>
        <authorList>
            <person name="Zhang L."/>
            <person name="Zhang C."/>
            <person name="Wu P."/>
            <person name="Chen Y."/>
            <person name="Li M."/>
            <person name="Jiang H."/>
            <person name="Wu G."/>
        </authorList>
    </citation>
    <scope>NUCLEOTIDE SEQUENCE [LARGE SCALE GENOMIC DNA]</scope>
    <source>
        <strain evidence="2">cv. GZQX0401</strain>
        <tissue evidence="1">Young leaves</tissue>
    </source>
</reference>
<dbReference type="OrthoDB" id="2449818at2759"/>
<dbReference type="InterPro" id="IPR039685">
    <property type="entry name" value="FANCE"/>
</dbReference>
<dbReference type="Proteomes" id="UP000027138">
    <property type="component" value="Unassembled WGS sequence"/>
</dbReference>
<dbReference type="PANTHER" id="PTHR32094">
    <property type="entry name" value="FANCONI ANEMIA GROUP E PROTEIN"/>
    <property type="match status" value="1"/>
</dbReference>
<dbReference type="AlphaFoldDB" id="A0A067KFQ8"/>
<protein>
    <submittedName>
        <fullName evidence="1">Uncharacterized protein</fullName>
    </submittedName>
</protein>
<dbReference type="GO" id="GO:0036297">
    <property type="term" value="P:interstrand cross-link repair"/>
    <property type="evidence" value="ECO:0007669"/>
    <property type="project" value="InterPro"/>
</dbReference>
<sequence>MEQWVPLFDIFLNSLTPETEASLWLKQSFNPSSSTPVTTGSFITLLTKSIDAIISCSSPPSTKKVMFIQTLPNMVQSRILSFLAFEHEIFSKRDLSILARSLLSDDQGIDFWVKSAACHLLDEVSDSNYEWISGLNLDSGEQRVDEEFDSFPVCLKDATSAAQSVLPWLPVSLDELHSRELFSIHDSEQDSSTQFGEDGIVDKIVEEMEVDCAVNDPLEPEIQNVAASLRAQVMNFESRSKTVELADRIRQLCLEKGGNSFAVLDLIEPWKADDEIASILISHFSIGTDQEELGWPSQVLSSIVLPKMLVLEEPASRVLVTAMIHYCKLHQKAAEYALLFPLIMRTGGINNAICDVITRILKECLHSVHVSAFCHKLLCGEGRKRFTCLPCHQCLISDELVWTESLFNLFHNVLNLNVNLTQDSVDQIVLRVQELAQRFSKSLKFGNFLLCFITKCSLLLKFHKLSLEQSVGQTNTIVTKSILSKLASF</sequence>
<dbReference type="KEGG" id="jcu:105637865"/>
<dbReference type="Gene3D" id="1.25.40.480">
    <property type="match status" value="1"/>
</dbReference>
<evidence type="ECO:0000313" key="2">
    <source>
        <dbReference type="Proteomes" id="UP000027138"/>
    </source>
</evidence>